<evidence type="ECO:0000313" key="1">
    <source>
        <dbReference type="EMBL" id="MBK1714847.1"/>
    </source>
</evidence>
<accession>A0ABS1DXN1</accession>
<comment type="caution">
    <text evidence="1">The sequence shown here is derived from an EMBL/GenBank/DDBJ whole genome shotgun (WGS) entry which is preliminary data.</text>
</comment>
<reference evidence="1" key="1">
    <citation type="submission" date="2017-08" db="EMBL/GenBank/DDBJ databases">
        <authorList>
            <person name="Imhoff J.F."/>
            <person name="Rahn T."/>
            <person name="Kuenzel S."/>
            <person name="Neulinger S.C."/>
        </authorList>
    </citation>
    <scope>NUCLEOTIDE SEQUENCE</scope>
    <source>
        <strain evidence="1">IM 151</strain>
    </source>
</reference>
<proteinExistence type="predicted"/>
<sequence length="283" mass="31703">MARRAITRFHLYRYQLLPVDRHFQGDLYGAATVEDLISKKNHIFAEALSSSLAFTGGRTQTATQRLVQADDLLLYRIAANRSLQHETRDFKTEVIDNWPKILLVIWNAPDKQLIAVQHRANAFQDTQAVLKLVFDSVEPVLAKNQLTALYEPLFEKKVFWDLVERHKGKIQEVDFELVTPNMANISGVLPENLKQFAKRTNAVKSHVAIASDPGSSLKLDQSDPLVNALVDYSSQGGGDIAIRLAGIKKLLHTSRTVREVTVDEAVLKGTPENVASLLQELLK</sequence>
<reference evidence="1" key="2">
    <citation type="journal article" date="2020" name="Microorganisms">
        <title>Osmotic Adaptation and Compatible Solute Biosynthesis of Phototrophic Bacteria as Revealed from Genome Analyses.</title>
        <authorList>
            <person name="Imhoff J.F."/>
            <person name="Rahn T."/>
            <person name="Kunzel S."/>
            <person name="Keller A."/>
            <person name="Neulinger S.C."/>
        </authorList>
    </citation>
    <scope>NUCLEOTIDE SEQUENCE</scope>
    <source>
        <strain evidence="1">IM 151</strain>
    </source>
</reference>
<dbReference type="Proteomes" id="UP001041814">
    <property type="component" value="Unassembled WGS sequence"/>
</dbReference>
<protein>
    <submittedName>
        <fullName evidence="1">Uncharacterized protein</fullName>
    </submittedName>
</protein>
<dbReference type="RefSeq" id="WP_200379608.1">
    <property type="nucleotide sequence ID" value="NZ_NRRU01000083.1"/>
</dbReference>
<dbReference type="EMBL" id="NRRU01000083">
    <property type="protein sequence ID" value="MBK1714847.1"/>
    <property type="molecule type" value="Genomic_DNA"/>
</dbReference>
<name>A0ABS1DXN1_RUBGE</name>
<keyword evidence="2" id="KW-1185">Reference proteome</keyword>
<evidence type="ECO:0000313" key="2">
    <source>
        <dbReference type="Proteomes" id="UP001041814"/>
    </source>
</evidence>
<organism evidence="1 2">
    <name type="scientific">Rubrivivax gelatinosus</name>
    <name type="common">Rhodocyclus gelatinosus</name>
    <name type="synonym">Rhodopseudomonas gelatinosa</name>
    <dbReference type="NCBI Taxonomy" id="28068"/>
    <lineage>
        <taxon>Bacteria</taxon>
        <taxon>Pseudomonadati</taxon>
        <taxon>Pseudomonadota</taxon>
        <taxon>Betaproteobacteria</taxon>
        <taxon>Burkholderiales</taxon>
        <taxon>Sphaerotilaceae</taxon>
        <taxon>Rubrivivax</taxon>
    </lineage>
</organism>
<gene>
    <name evidence="1" type="ORF">CKO43_18970</name>
</gene>